<name>A0A387BKZ3_9LACT</name>
<dbReference type="KEGG" id="lact:D7I46_11800"/>
<gene>
    <name evidence="1" type="ORF">D7I46_11800</name>
</gene>
<evidence type="ECO:0000313" key="2">
    <source>
        <dbReference type="Proteomes" id="UP000269374"/>
    </source>
</evidence>
<keyword evidence="2" id="KW-1185">Reference proteome</keyword>
<dbReference type="EMBL" id="CP032627">
    <property type="protein sequence ID" value="AYG01676.1"/>
    <property type="molecule type" value="Genomic_DNA"/>
</dbReference>
<evidence type="ECO:0000313" key="1">
    <source>
        <dbReference type="EMBL" id="AYG01676.1"/>
    </source>
</evidence>
<proteinExistence type="predicted"/>
<organism evidence="1 2">
    <name type="scientific">Lactococcus allomyrinae</name>
    <dbReference type="NCBI Taxonomy" id="2419773"/>
    <lineage>
        <taxon>Bacteria</taxon>
        <taxon>Bacillati</taxon>
        <taxon>Bacillota</taxon>
        <taxon>Bacilli</taxon>
        <taxon>Lactobacillales</taxon>
        <taxon>Streptococcaceae</taxon>
        <taxon>Lactococcus</taxon>
    </lineage>
</organism>
<dbReference type="AlphaFoldDB" id="A0A387BKZ3"/>
<sequence length="97" mass="11066">MLNNTFKTTSGLEQCVAVKFGADLIEVHVPQEVKYYDEKELQMVADSMLVVFKKNYNTILLSNTYDDNVTMPSLWIKSEDGTTLATYSVWSDSMKLK</sequence>
<reference evidence="1 2" key="1">
    <citation type="submission" date="2018-09" db="EMBL/GenBank/DDBJ databases">
        <title>Genome sequencing of strain 1JSPR-7.</title>
        <authorList>
            <person name="Heo J."/>
            <person name="Kim S.-J."/>
            <person name="Kwon S.-W."/>
        </authorList>
    </citation>
    <scope>NUCLEOTIDE SEQUENCE [LARGE SCALE GENOMIC DNA]</scope>
    <source>
        <strain evidence="1 2">1JSPR-7</strain>
    </source>
</reference>
<dbReference type="RefSeq" id="WP_120773045.1">
    <property type="nucleotide sequence ID" value="NZ_CP032627.1"/>
</dbReference>
<dbReference type="Proteomes" id="UP000269374">
    <property type="component" value="Chromosome"/>
</dbReference>
<protein>
    <submittedName>
        <fullName evidence="1">Uncharacterized protein</fullName>
    </submittedName>
</protein>
<accession>A0A387BKZ3</accession>